<keyword evidence="3" id="KW-1185">Reference proteome</keyword>
<evidence type="ECO:0000313" key="2">
    <source>
        <dbReference type="EMBL" id="MFD1935420.1"/>
    </source>
</evidence>
<gene>
    <name evidence="2" type="ORF">ACFSKW_28485</name>
</gene>
<reference evidence="3" key="1">
    <citation type="journal article" date="2019" name="Int. J. Syst. Evol. Microbiol.">
        <title>The Global Catalogue of Microorganisms (GCM) 10K type strain sequencing project: providing services to taxonomists for standard genome sequencing and annotation.</title>
        <authorList>
            <consortium name="The Broad Institute Genomics Platform"/>
            <consortium name="The Broad Institute Genome Sequencing Center for Infectious Disease"/>
            <person name="Wu L."/>
            <person name="Ma J."/>
        </authorList>
    </citation>
    <scope>NUCLEOTIDE SEQUENCE [LARGE SCALE GENOMIC DNA]</scope>
    <source>
        <strain evidence="3">ICMP 6774ER</strain>
    </source>
</reference>
<name>A0ABW4T0F8_9ACTN</name>
<dbReference type="PANTHER" id="PTHR46438">
    <property type="entry name" value="ALPHA/BETA-HYDROLASES SUPERFAMILY PROTEIN"/>
    <property type="match status" value="1"/>
</dbReference>
<dbReference type="InterPro" id="IPR000073">
    <property type="entry name" value="AB_hydrolase_1"/>
</dbReference>
<organism evidence="2 3">
    <name type="scientific">Nonomuraea mangrovi</name>
    <dbReference type="NCBI Taxonomy" id="2316207"/>
    <lineage>
        <taxon>Bacteria</taxon>
        <taxon>Bacillati</taxon>
        <taxon>Actinomycetota</taxon>
        <taxon>Actinomycetes</taxon>
        <taxon>Streptosporangiales</taxon>
        <taxon>Streptosporangiaceae</taxon>
        <taxon>Nonomuraea</taxon>
    </lineage>
</organism>
<dbReference type="SUPFAM" id="SSF53474">
    <property type="entry name" value="alpha/beta-Hydrolases"/>
    <property type="match status" value="1"/>
</dbReference>
<dbReference type="GO" id="GO:0016787">
    <property type="term" value="F:hydrolase activity"/>
    <property type="evidence" value="ECO:0007669"/>
    <property type="project" value="UniProtKB-KW"/>
</dbReference>
<dbReference type="Proteomes" id="UP001597368">
    <property type="component" value="Unassembled WGS sequence"/>
</dbReference>
<proteinExistence type="predicted"/>
<dbReference type="RefSeq" id="WP_379575538.1">
    <property type="nucleotide sequence ID" value="NZ_JBHUFV010000043.1"/>
</dbReference>
<accession>A0ABW4T0F8</accession>
<dbReference type="Pfam" id="PF12697">
    <property type="entry name" value="Abhydrolase_6"/>
    <property type="match status" value="1"/>
</dbReference>
<sequence>MRAFWVRAGQHHCAAISRSLKASSTAAQPLGYDCIHSEGMRFTMRAPDLPSAFTSDSARDKYFATYDRVLGELWPVPVDAIDVETRAGSVRIHRAGPAKGDPVILLAGAGGNALAWYRYIEPLARIRPVFAVDPLGEPGRSVQKQSLATGAEVGGWLTDVLAAVGAERAHVVGSSYGGWTAVEQQLGGGGRVAALTLVDPVGFAPLTGRFYRWVIVGGMAALLPRALRRRVAGAVSNGALREDVLMKLMLAGRSFRRRLPIPPAYTDEQVRELSVPVQVLLGARSAVHDAQAVAGRLAEIAPSWRVEIVPDTGHALPVEAPDLVTERILAFPCQARAEIATPGHSTGRS</sequence>
<protein>
    <submittedName>
        <fullName evidence="2">Alpha/beta fold hydrolase</fullName>
    </submittedName>
</protein>
<dbReference type="InterPro" id="IPR029058">
    <property type="entry name" value="AB_hydrolase_fold"/>
</dbReference>
<evidence type="ECO:0000313" key="3">
    <source>
        <dbReference type="Proteomes" id="UP001597368"/>
    </source>
</evidence>
<dbReference type="Gene3D" id="3.40.50.1820">
    <property type="entry name" value="alpha/beta hydrolase"/>
    <property type="match status" value="1"/>
</dbReference>
<keyword evidence="2" id="KW-0378">Hydrolase</keyword>
<feature type="domain" description="AB hydrolase-1" evidence="1">
    <location>
        <begin position="103"/>
        <end position="325"/>
    </location>
</feature>
<evidence type="ECO:0000259" key="1">
    <source>
        <dbReference type="Pfam" id="PF12697"/>
    </source>
</evidence>
<dbReference type="EMBL" id="JBHUFV010000043">
    <property type="protein sequence ID" value="MFD1935420.1"/>
    <property type="molecule type" value="Genomic_DNA"/>
</dbReference>
<comment type="caution">
    <text evidence="2">The sequence shown here is derived from an EMBL/GenBank/DDBJ whole genome shotgun (WGS) entry which is preliminary data.</text>
</comment>